<dbReference type="InterPro" id="IPR029001">
    <property type="entry name" value="ITPase-like_fam"/>
</dbReference>
<dbReference type="CDD" id="cd00515">
    <property type="entry name" value="HAM1"/>
    <property type="match status" value="1"/>
</dbReference>
<gene>
    <name evidence="3" type="ORF">IAD49_01180</name>
</gene>
<dbReference type="PANTHER" id="PTHR11067">
    <property type="entry name" value="INOSINE TRIPHOSPHATE PYROPHOSPHATASE/HAM1 PROTEIN"/>
    <property type="match status" value="1"/>
</dbReference>
<organism evidence="3 4">
    <name type="scientific">Candidatus Fimihabitans intestinipullorum</name>
    <dbReference type="NCBI Taxonomy" id="2840820"/>
    <lineage>
        <taxon>Bacteria</taxon>
        <taxon>Bacillati</taxon>
        <taxon>Mycoplasmatota</taxon>
        <taxon>Mycoplasmatota incertae sedis</taxon>
        <taxon>Candidatus Fimihabitans</taxon>
    </lineage>
</organism>
<dbReference type="AlphaFoldDB" id="A0A9D1HT55"/>
<comment type="similarity">
    <text evidence="1">Belongs to the HAM1 NTPase family.</text>
</comment>
<evidence type="ECO:0000256" key="1">
    <source>
        <dbReference type="ARBA" id="ARBA00008023"/>
    </source>
</evidence>
<dbReference type="GO" id="GO:0005737">
    <property type="term" value="C:cytoplasm"/>
    <property type="evidence" value="ECO:0007669"/>
    <property type="project" value="TreeGrafter"/>
</dbReference>
<evidence type="ECO:0000313" key="3">
    <source>
        <dbReference type="EMBL" id="HIU22171.1"/>
    </source>
</evidence>
<dbReference type="Gene3D" id="3.90.950.10">
    <property type="match status" value="1"/>
</dbReference>
<protein>
    <submittedName>
        <fullName evidence="3">Non-canonical purine NTP pyrophosphatase</fullName>
    </submittedName>
</protein>
<evidence type="ECO:0000256" key="2">
    <source>
        <dbReference type="ARBA" id="ARBA00022801"/>
    </source>
</evidence>
<name>A0A9D1HT55_9BACT</name>
<reference evidence="3" key="1">
    <citation type="submission" date="2020-10" db="EMBL/GenBank/DDBJ databases">
        <authorList>
            <person name="Gilroy R."/>
        </authorList>
    </citation>
    <scope>NUCLEOTIDE SEQUENCE</scope>
    <source>
        <strain evidence="3">CHK197-8231</strain>
    </source>
</reference>
<comment type="caution">
    <text evidence="3">The sequence shown here is derived from an EMBL/GenBank/DDBJ whole genome shotgun (WGS) entry which is preliminary data.</text>
</comment>
<dbReference type="EMBL" id="DVML01000007">
    <property type="protein sequence ID" value="HIU22171.1"/>
    <property type="molecule type" value="Genomic_DNA"/>
</dbReference>
<dbReference type="Proteomes" id="UP000824087">
    <property type="component" value="Unassembled WGS sequence"/>
</dbReference>
<dbReference type="Pfam" id="PF01725">
    <property type="entry name" value="Ham1p_like"/>
    <property type="match status" value="1"/>
</dbReference>
<sequence length="194" mass="22033">MKKITYITGNQYKVVGAKGFLEPLGFEIDAKDIDCPEIQADTMEEVAKFSSKYASDLLKKNTLKNDSGLVIPSLKGFPGVYTKYVEKTLGVDGVLKLLDEIEDRSAYFIEVLAYTEYGKEPVTFTSKTEGTIAKAPSGENGWSWDFIFIPKGENKTLAHYPDDERWKFWDSTAYVQLANYLRDQGRLEKIERKN</sequence>
<proteinExistence type="inferred from homology"/>
<reference evidence="3" key="2">
    <citation type="journal article" date="2021" name="PeerJ">
        <title>Extensive microbial diversity within the chicken gut microbiome revealed by metagenomics and culture.</title>
        <authorList>
            <person name="Gilroy R."/>
            <person name="Ravi A."/>
            <person name="Getino M."/>
            <person name="Pursley I."/>
            <person name="Horton D.L."/>
            <person name="Alikhan N.F."/>
            <person name="Baker D."/>
            <person name="Gharbi K."/>
            <person name="Hall N."/>
            <person name="Watson M."/>
            <person name="Adriaenssens E.M."/>
            <person name="Foster-Nyarko E."/>
            <person name="Jarju S."/>
            <person name="Secka A."/>
            <person name="Antonio M."/>
            <person name="Oren A."/>
            <person name="Chaudhuri R.R."/>
            <person name="La Ragione R."/>
            <person name="Hildebrand F."/>
            <person name="Pallen M.J."/>
        </authorList>
    </citation>
    <scope>NUCLEOTIDE SEQUENCE</scope>
    <source>
        <strain evidence="3">CHK197-8231</strain>
    </source>
</reference>
<dbReference type="GO" id="GO:0047429">
    <property type="term" value="F:nucleoside triphosphate diphosphatase activity"/>
    <property type="evidence" value="ECO:0007669"/>
    <property type="project" value="InterPro"/>
</dbReference>
<dbReference type="PANTHER" id="PTHR11067:SF9">
    <property type="entry name" value="INOSINE TRIPHOSPHATE PYROPHOSPHATASE"/>
    <property type="match status" value="1"/>
</dbReference>
<dbReference type="InterPro" id="IPR002637">
    <property type="entry name" value="RdgB/HAM1"/>
</dbReference>
<accession>A0A9D1HT55</accession>
<keyword evidence="2" id="KW-0378">Hydrolase</keyword>
<dbReference type="GO" id="GO:0009143">
    <property type="term" value="P:nucleoside triphosphate catabolic process"/>
    <property type="evidence" value="ECO:0007669"/>
    <property type="project" value="InterPro"/>
</dbReference>
<evidence type="ECO:0000313" key="4">
    <source>
        <dbReference type="Proteomes" id="UP000824087"/>
    </source>
</evidence>
<dbReference type="SUPFAM" id="SSF52972">
    <property type="entry name" value="ITPase-like"/>
    <property type="match status" value="1"/>
</dbReference>